<dbReference type="Gene3D" id="3.40.50.150">
    <property type="entry name" value="Vaccinia Virus protein VP39"/>
    <property type="match status" value="1"/>
</dbReference>
<keyword evidence="2" id="KW-0808">Transferase</keyword>
<gene>
    <name evidence="2" type="ORF">D4741_12960</name>
</gene>
<dbReference type="GO" id="GO:0008757">
    <property type="term" value="F:S-adenosylmethionine-dependent methyltransferase activity"/>
    <property type="evidence" value="ECO:0007669"/>
    <property type="project" value="InterPro"/>
</dbReference>
<dbReference type="AlphaFoldDB" id="A0A3A3EJA0"/>
<accession>A0A3A3EJA0</accession>
<dbReference type="EMBL" id="QYSE01000003">
    <property type="protein sequence ID" value="RJF34304.1"/>
    <property type="molecule type" value="Genomic_DNA"/>
</dbReference>
<dbReference type="CDD" id="cd02440">
    <property type="entry name" value="AdoMet_MTases"/>
    <property type="match status" value="1"/>
</dbReference>
<dbReference type="SUPFAM" id="SSF53335">
    <property type="entry name" value="S-adenosyl-L-methionine-dependent methyltransferases"/>
    <property type="match status" value="1"/>
</dbReference>
<dbReference type="Pfam" id="PF08241">
    <property type="entry name" value="Methyltransf_11"/>
    <property type="match status" value="1"/>
</dbReference>
<sequence>MKGGLKPTFFLGVSVKHWDSYWLSTETLSSFAQSNHKDGYQGDVLYFWNAVFKEFQTSANLLDIGCGNGALAVLAEQYPKGFDITAVDAAKIDPIKHFKNNEKVALSLKNIKFFSQMDCEKLNFDDSSFDYLMSQFGIEYSDIKFSFPEASRVLKSGGELIALVHHRKSFITQDCQQGIKVLSQFISKGGLAYKVKNFIEFCSRYRCIAEPSRKEQNEFLSNNENLLQDFKKVQINFSSEVEQDWFGQLAQNFIPMIVNWREVSVYQIENLIEELINYQLRINEQIQAAWSEDEIKAIITNMNSDWKTIDITPKEIDGELFCWVLRAKKR</sequence>
<dbReference type="InterPro" id="IPR029063">
    <property type="entry name" value="SAM-dependent_MTases_sf"/>
</dbReference>
<reference evidence="2 3" key="1">
    <citation type="submission" date="2018-09" db="EMBL/GenBank/DDBJ databases">
        <title>Identification of marine bacteria producing industrial enzymes.</title>
        <authorList>
            <person name="Cheng T.H."/>
            <person name="Saidin J."/>
            <person name="Muhd D.D."/>
            <person name="Isa M.N.M."/>
            <person name="Bakar M.F.A."/>
            <person name="Ismail N."/>
        </authorList>
    </citation>
    <scope>NUCLEOTIDE SEQUENCE [LARGE SCALE GENOMIC DNA]</scope>
    <source>
        <strain evidence="2 3">MNAD 1.6</strain>
    </source>
</reference>
<keyword evidence="2" id="KW-0489">Methyltransferase</keyword>
<organism evidence="2 3">
    <name type="scientific">Pseudoalteromonas gelatinilytica</name>
    <dbReference type="NCBI Taxonomy" id="1703256"/>
    <lineage>
        <taxon>Bacteria</taxon>
        <taxon>Pseudomonadati</taxon>
        <taxon>Pseudomonadota</taxon>
        <taxon>Gammaproteobacteria</taxon>
        <taxon>Alteromonadales</taxon>
        <taxon>Pseudoalteromonadaceae</taxon>
        <taxon>Pseudoalteromonas</taxon>
    </lineage>
</organism>
<comment type="caution">
    <text evidence="2">The sequence shown here is derived from an EMBL/GenBank/DDBJ whole genome shotgun (WGS) entry which is preliminary data.</text>
</comment>
<proteinExistence type="predicted"/>
<evidence type="ECO:0000259" key="1">
    <source>
        <dbReference type="Pfam" id="PF08241"/>
    </source>
</evidence>
<protein>
    <submittedName>
        <fullName evidence="2">Class I SAM-dependent methyltransferase</fullName>
    </submittedName>
</protein>
<dbReference type="Proteomes" id="UP000265938">
    <property type="component" value="Unassembled WGS sequence"/>
</dbReference>
<feature type="domain" description="Methyltransferase type 11" evidence="1">
    <location>
        <begin position="62"/>
        <end position="161"/>
    </location>
</feature>
<evidence type="ECO:0000313" key="2">
    <source>
        <dbReference type="EMBL" id="RJF34304.1"/>
    </source>
</evidence>
<dbReference type="PANTHER" id="PTHR43591:SF24">
    <property type="entry name" value="2-METHOXY-6-POLYPRENYL-1,4-BENZOQUINOL METHYLASE, MITOCHONDRIAL"/>
    <property type="match status" value="1"/>
</dbReference>
<dbReference type="InterPro" id="IPR013216">
    <property type="entry name" value="Methyltransf_11"/>
</dbReference>
<dbReference type="PANTHER" id="PTHR43591">
    <property type="entry name" value="METHYLTRANSFERASE"/>
    <property type="match status" value="1"/>
</dbReference>
<evidence type="ECO:0000313" key="3">
    <source>
        <dbReference type="Proteomes" id="UP000265938"/>
    </source>
</evidence>
<name>A0A3A3EJA0_9GAMM</name>
<dbReference type="GO" id="GO:0032259">
    <property type="term" value="P:methylation"/>
    <property type="evidence" value="ECO:0007669"/>
    <property type="project" value="UniProtKB-KW"/>
</dbReference>